<feature type="transmembrane region" description="Helical" evidence="3">
    <location>
        <begin position="7"/>
        <end position="25"/>
    </location>
</feature>
<gene>
    <name evidence="4" type="ORF">DW068_12925</name>
</gene>
<reference evidence="4 5" key="1">
    <citation type="submission" date="2018-08" db="EMBL/GenBank/DDBJ databases">
        <title>A genome reference for cultivated species of the human gut microbiota.</title>
        <authorList>
            <person name="Zou Y."/>
            <person name="Xue W."/>
            <person name="Luo G."/>
        </authorList>
    </citation>
    <scope>NUCLEOTIDE SEQUENCE [LARGE SCALE GENOMIC DNA]</scope>
    <source>
        <strain evidence="4 5">AF45-14BH</strain>
    </source>
</reference>
<dbReference type="Proteomes" id="UP000283497">
    <property type="component" value="Unassembled WGS sequence"/>
</dbReference>
<dbReference type="InterPro" id="IPR023365">
    <property type="entry name" value="Sortase_dom-sf"/>
</dbReference>
<keyword evidence="1" id="KW-0378">Hydrolase</keyword>
<dbReference type="NCBIfam" id="TIGR01076">
    <property type="entry name" value="sortase_fam"/>
    <property type="match status" value="1"/>
</dbReference>
<dbReference type="Gene3D" id="2.40.260.10">
    <property type="entry name" value="Sortase"/>
    <property type="match status" value="1"/>
</dbReference>
<keyword evidence="3" id="KW-0472">Membrane</keyword>
<dbReference type="InterPro" id="IPR005754">
    <property type="entry name" value="Sortase"/>
</dbReference>
<dbReference type="EMBL" id="QRNJ01000058">
    <property type="protein sequence ID" value="RHK36080.1"/>
    <property type="molecule type" value="Genomic_DNA"/>
</dbReference>
<feature type="active site" description="Proton donor/acceptor" evidence="2">
    <location>
        <position position="150"/>
    </location>
</feature>
<name>A0A415G4U2_9FIRM</name>
<evidence type="ECO:0000256" key="3">
    <source>
        <dbReference type="SAM" id="Phobius"/>
    </source>
</evidence>
<dbReference type="NCBIfam" id="NF033745">
    <property type="entry name" value="class_C_sortase"/>
    <property type="match status" value="1"/>
</dbReference>
<keyword evidence="3" id="KW-1133">Transmembrane helix</keyword>
<evidence type="ECO:0000256" key="1">
    <source>
        <dbReference type="ARBA" id="ARBA00022801"/>
    </source>
</evidence>
<dbReference type="InterPro" id="IPR042002">
    <property type="entry name" value="Sortase_C"/>
</dbReference>
<dbReference type="AlphaFoldDB" id="A0A415G4U2"/>
<dbReference type="SUPFAM" id="SSF63817">
    <property type="entry name" value="Sortase"/>
    <property type="match status" value="1"/>
</dbReference>
<evidence type="ECO:0000256" key="2">
    <source>
        <dbReference type="PIRSR" id="PIRSR605754-1"/>
    </source>
</evidence>
<sequence>MKRVGKILAFGMIFFGLALFLYPTIQTQEINIKSSPYIKEVDKSYKKNKKSGTRPETDLFYRQMKAYNKRIYKDGQKGIVDIFSYTEFPSIDLSEFKEDRCGYIQIPAMDVKLPLYVKATEENMTKGATVLGNTSLPIGGKNTNCVIAGHRGYHGAPYFREIERLNPGDKVYIKNPWEKLAYRVESIKIIYPDECDQIKIQKGKDMVTLVTCHPYKSHGRYRYLVYCVRDNGEKEEKKEKKVKTMTGITYESSKKEIEKDKWIERILAVIVLICIISLLKPVDKRKKEEEQS</sequence>
<keyword evidence="3" id="KW-0812">Transmembrane</keyword>
<dbReference type="GO" id="GO:0016787">
    <property type="term" value="F:hydrolase activity"/>
    <property type="evidence" value="ECO:0007669"/>
    <property type="project" value="UniProtKB-KW"/>
</dbReference>
<dbReference type="Pfam" id="PF04203">
    <property type="entry name" value="Sortase"/>
    <property type="match status" value="1"/>
</dbReference>
<protein>
    <submittedName>
        <fullName evidence="4">Class C sortase</fullName>
    </submittedName>
</protein>
<evidence type="ECO:0000313" key="4">
    <source>
        <dbReference type="EMBL" id="RHK36080.1"/>
    </source>
</evidence>
<feature type="active site" description="Acyl-thioester intermediate" evidence="2">
    <location>
        <position position="212"/>
    </location>
</feature>
<comment type="caution">
    <text evidence="4">The sequence shown here is derived from an EMBL/GenBank/DDBJ whole genome shotgun (WGS) entry which is preliminary data.</text>
</comment>
<dbReference type="CDD" id="cd05827">
    <property type="entry name" value="Sortase_C"/>
    <property type="match status" value="1"/>
</dbReference>
<organism evidence="4 5">
    <name type="scientific">Anaerobutyricum hallii</name>
    <dbReference type="NCBI Taxonomy" id="39488"/>
    <lineage>
        <taxon>Bacteria</taxon>
        <taxon>Bacillati</taxon>
        <taxon>Bacillota</taxon>
        <taxon>Clostridia</taxon>
        <taxon>Lachnospirales</taxon>
        <taxon>Lachnospiraceae</taxon>
        <taxon>Anaerobutyricum</taxon>
    </lineage>
</organism>
<evidence type="ECO:0000313" key="5">
    <source>
        <dbReference type="Proteomes" id="UP000283497"/>
    </source>
</evidence>
<dbReference type="RefSeq" id="WP_118314997.1">
    <property type="nucleotide sequence ID" value="NZ_QRNJ01000058.1"/>
</dbReference>
<accession>A0A415G4U2</accession>
<proteinExistence type="predicted"/>